<dbReference type="PROSITE" id="PS50943">
    <property type="entry name" value="HTH_CROC1"/>
    <property type="match status" value="1"/>
</dbReference>
<dbReference type="SUPFAM" id="SSF47413">
    <property type="entry name" value="lambda repressor-like DNA-binding domains"/>
    <property type="match status" value="1"/>
</dbReference>
<gene>
    <name evidence="3" type="ORF">OJF2_37520</name>
</gene>
<dbReference type="RefSeq" id="WP_148595035.1">
    <property type="nucleotide sequence ID" value="NZ_CP042997.1"/>
</dbReference>
<dbReference type="CDD" id="cd00093">
    <property type="entry name" value="HTH_XRE"/>
    <property type="match status" value="1"/>
</dbReference>
<sequence>MATRLEDYLATLPAAEQQALRDRAAELIAEEATLRQLREARARTQVELARALRVNQAAISKLERRSDMDLSTLRGFIEAMGGQLEIVARFPDRSVRINQFEALDPDPRPEG</sequence>
<organism evidence="3 4">
    <name type="scientific">Aquisphaera giovannonii</name>
    <dbReference type="NCBI Taxonomy" id="406548"/>
    <lineage>
        <taxon>Bacteria</taxon>
        <taxon>Pseudomonadati</taxon>
        <taxon>Planctomycetota</taxon>
        <taxon>Planctomycetia</taxon>
        <taxon>Isosphaerales</taxon>
        <taxon>Isosphaeraceae</taxon>
        <taxon>Aquisphaera</taxon>
    </lineage>
</organism>
<feature type="coiled-coil region" evidence="1">
    <location>
        <begin position="27"/>
        <end position="54"/>
    </location>
</feature>
<protein>
    <submittedName>
        <fullName evidence="3">Helix-turn-helix protein</fullName>
    </submittedName>
</protein>
<dbReference type="GO" id="GO:0003677">
    <property type="term" value="F:DNA binding"/>
    <property type="evidence" value="ECO:0007669"/>
    <property type="project" value="InterPro"/>
</dbReference>
<feature type="domain" description="HTH cro/C1-type" evidence="2">
    <location>
        <begin position="34"/>
        <end position="64"/>
    </location>
</feature>
<keyword evidence="4" id="KW-1185">Reference proteome</keyword>
<evidence type="ECO:0000256" key="1">
    <source>
        <dbReference type="SAM" id="Coils"/>
    </source>
</evidence>
<dbReference type="Pfam" id="PF13560">
    <property type="entry name" value="HTH_31"/>
    <property type="match status" value="1"/>
</dbReference>
<name>A0A5B9W4W8_9BACT</name>
<keyword evidence="1" id="KW-0175">Coiled coil</keyword>
<dbReference type="Gene3D" id="1.10.260.40">
    <property type="entry name" value="lambda repressor-like DNA-binding domains"/>
    <property type="match status" value="1"/>
</dbReference>
<dbReference type="InterPro" id="IPR001387">
    <property type="entry name" value="Cro/C1-type_HTH"/>
</dbReference>
<dbReference type="AlphaFoldDB" id="A0A5B9W4W8"/>
<dbReference type="Proteomes" id="UP000324233">
    <property type="component" value="Chromosome"/>
</dbReference>
<evidence type="ECO:0000313" key="4">
    <source>
        <dbReference type="Proteomes" id="UP000324233"/>
    </source>
</evidence>
<reference evidence="3 4" key="1">
    <citation type="submission" date="2019-08" db="EMBL/GenBank/DDBJ databases">
        <title>Deep-cultivation of Planctomycetes and their phenomic and genomic characterization uncovers novel biology.</title>
        <authorList>
            <person name="Wiegand S."/>
            <person name="Jogler M."/>
            <person name="Boedeker C."/>
            <person name="Pinto D."/>
            <person name="Vollmers J."/>
            <person name="Rivas-Marin E."/>
            <person name="Kohn T."/>
            <person name="Peeters S.H."/>
            <person name="Heuer A."/>
            <person name="Rast P."/>
            <person name="Oberbeckmann S."/>
            <person name="Bunk B."/>
            <person name="Jeske O."/>
            <person name="Meyerdierks A."/>
            <person name="Storesund J.E."/>
            <person name="Kallscheuer N."/>
            <person name="Luecker S."/>
            <person name="Lage O.M."/>
            <person name="Pohl T."/>
            <person name="Merkel B.J."/>
            <person name="Hornburger P."/>
            <person name="Mueller R.-W."/>
            <person name="Bruemmer F."/>
            <person name="Labrenz M."/>
            <person name="Spormann A.M."/>
            <person name="Op den Camp H."/>
            <person name="Overmann J."/>
            <person name="Amann R."/>
            <person name="Jetten M.S.M."/>
            <person name="Mascher T."/>
            <person name="Medema M.H."/>
            <person name="Devos D.P."/>
            <person name="Kaster A.-K."/>
            <person name="Ovreas L."/>
            <person name="Rohde M."/>
            <person name="Galperin M.Y."/>
            <person name="Jogler C."/>
        </authorList>
    </citation>
    <scope>NUCLEOTIDE SEQUENCE [LARGE SCALE GENOMIC DNA]</scope>
    <source>
        <strain evidence="3 4">OJF2</strain>
    </source>
</reference>
<dbReference type="KEGG" id="agv:OJF2_37520"/>
<accession>A0A5B9W4W8</accession>
<dbReference type="OrthoDB" id="283724at2"/>
<evidence type="ECO:0000259" key="2">
    <source>
        <dbReference type="PROSITE" id="PS50943"/>
    </source>
</evidence>
<dbReference type="InterPro" id="IPR010982">
    <property type="entry name" value="Lambda_DNA-bd_dom_sf"/>
</dbReference>
<dbReference type="SMART" id="SM00530">
    <property type="entry name" value="HTH_XRE"/>
    <property type="match status" value="1"/>
</dbReference>
<dbReference type="EMBL" id="CP042997">
    <property type="protein sequence ID" value="QEH35205.1"/>
    <property type="molecule type" value="Genomic_DNA"/>
</dbReference>
<evidence type="ECO:0000313" key="3">
    <source>
        <dbReference type="EMBL" id="QEH35205.1"/>
    </source>
</evidence>
<proteinExistence type="predicted"/>